<dbReference type="AlphaFoldDB" id="A0A512M4C1"/>
<dbReference type="EMBL" id="BKAG01000004">
    <property type="protein sequence ID" value="GEP41573.1"/>
    <property type="molecule type" value="Genomic_DNA"/>
</dbReference>
<accession>A0A512M4C1</accession>
<dbReference type="OrthoDB" id="9944855at2"/>
<gene>
    <name evidence="2" type="ORF">BGE01nite_08640</name>
</gene>
<evidence type="ECO:0000313" key="3">
    <source>
        <dbReference type="Proteomes" id="UP000321577"/>
    </source>
</evidence>
<dbReference type="RefSeq" id="WP_146849033.1">
    <property type="nucleotide sequence ID" value="NZ_BKAG01000004.1"/>
</dbReference>
<keyword evidence="1" id="KW-1133">Transmembrane helix</keyword>
<reference evidence="2 3" key="1">
    <citation type="submission" date="2019-07" db="EMBL/GenBank/DDBJ databases">
        <title>Whole genome shotgun sequence of Brevifollis gellanilyticus NBRC 108608.</title>
        <authorList>
            <person name="Hosoyama A."/>
            <person name="Uohara A."/>
            <person name="Ohji S."/>
            <person name="Ichikawa N."/>
        </authorList>
    </citation>
    <scope>NUCLEOTIDE SEQUENCE [LARGE SCALE GENOMIC DNA]</scope>
    <source>
        <strain evidence="2 3">NBRC 108608</strain>
    </source>
</reference>
<keyword evidence="1" id="KW-0812">Transmembrane</keyword>
<protein>
    <submittedName>
        <fullName evidence="2">Uncharacterized protein</fullName>
    </submittedName>
</protein>
<keyword evidence="1" id="KW-0472">Membrane</keyword>
<keyword evidence="3" id="KW-1185">Reference proteome</keyword>
<evidence type="ECO:0000313" key="2">
    <source>
        <dbReference type="EMBL" id="GEP41573.1"/>
    </source>
</evidence>
<sequence>MIIRQFVFIGSLVANVIAAVFFLSMQFERIGGRRYDPSKPRDLGDLRRIIYSIKPLQVAMEEHRQHSRVYPEHFDELAPKLKEKHFLEEVTGSDYVPRLSFSGSDSDGYQIHIKLGWDPGLYFYSAKNEWVYDPGDGSDTTVIEP</sequence>
<proteinExistence type="predicted"/>
<dbReference type="Proteomes" id="UP000321577">
    <property type="component" value="Unassembled WGS sequence"/>
</dbReference>
<name>A0A512M4C1_9BACT</name>
<comment type="caution">
    <text evidence="2">The sequence shown here is derived from an EMBL/GenBank/DDBJ whole genome shotgun (WGS) entry which is preliminary data.</text>
</comment>
<feature type="transmembrane region" description="Helical" evidence="1">
    <location>
        <begin position="6"/>
        <end position="25"/>
    </location>
</feature>
<evidence type="ECO:0000256" key="1">
    <source>
        <dbReference type="SAM" id="Phobius"/>
    </source>
</evidence>
<organism evidence="2 3">
    <name type="scientific">Brevifollis gellanilyticus</name>
    <dbReference type="NCBI Taxonomy" id="748831"/>
    <lineage>
        <taxon>Bacteria</taxon>
        <taxon>Pseudomonadati</taxon>
        <taxon>Verrucomicrobiota</taxon>
        <taxon>Verrucomicrobiia</taxon>
        <taxon>Verrucomicrobiales</taxon>
        <taxon>Verrucomicrobiaceae</taxon>
    </lineage>
</organism>